<name>A0ABV2JPW3_9STRE</name>
<keyword evidence="1" id="KW-0812">Transmembrane</keyword>
<sequence>MNSIYILGAVVIVAYILQIILGLQQLKNFNKTYSELRKKGRVAIGRRAGKIKSGTIVMFAVDANGMVLDARKMQGVTVLAQFKPMPDYVGQDIHYFDTYNPLVRKENKLLQIAIEDARELYLRVEAGNYKEVPKSAPLLDVTSQWQLLKTRFKLQFNHK</sequence>
<dbReference type="EMBL" id="JBEPMK010000006">
    <property type="protein sequence ID" value="MET3645014.1"/>
    <property type="molecule type" value="Genomic_DNA"/>
</dbReference>
<keyword evidence="1" id="KW-1133">Transmembrane helix</keyword>
<keyword evidence="1" id="KW-0472">Membrane</keyword>
<dbReference type="Pfam" id="PF06923">
    <property type="entry name" value="GutM"/>
    <property type="match status" value="1"/>
</dbReference>
<dbReference type="Proteomes" id="UP001549055">
    <property type="component" value="Unassembled WGS sequence"/>
</dbReference>
<evidence type="ECO:0000313" key="2">
    <source>
        <dbReference type="EMBL" id="MET3645014.1"/>
    </source>
</evidence>
<accession>A0ABV2JPW3</accession>
<protein>
    <submittedName>
        <fullName evidence="2">DNA-binding transcriptional regulator of glucitol operon</fullName>
    </submittedName>
</protein>
<keyword evidence="2" id="KW-0238">DNA-binding</keyword>
<evidence type="ECO:0000256" key="1">
    <source>
        <dbReference type="SAM" id="Phobius"/>
    </source>
</evidence>
<dbReference type="RefSeq" id="WP_354281485.1">
    <property type="nucleotide sequence ID" value="NZ_JBEPMK010000006.1"/>
</dbReference>
<dbReference type="InterPro" id="IPR009693">
    <property type="entry name" value="Glucitol_operon_activator"/>
</dbReference>
<evidence type="ECO:0000313" key="3">
    <source>
        <dbReference type="Proteomes" id="UP001549055"/>
    </source>
</evidence>
<dbReference type="GO" id="GO:0003677">
    <property type="term" value="F:DNA binding"/>
    <property type="evidence" value="ECO:0007669"/>
    <property type="project" value="UniProtKB-KW"/>
</dbReference>
<proteinExistence type="predicted"/>
<reference evidence="2 3" key="1">
    <citation type="submission" date="2024-06" db="EMBL/GenBank/DDBJ databases">
        <title>Genomic Encyclopedia of Type Strains, Phase IV (KMG-IV): sequencing the most valuable type-strain genomes for metagenomic binning, comparative biology and taxonomic classification.</title>
        <authorList>
            <person name="Goeker M."/>
        </authorList>
    </citation>
    <scope>NUCLEOTIDE SEQUENCE [LARGE SCALE GENOMIC DNA]</scope>
    <source>
        <strain evidence="2 3">DSM 15349</strain>
    </source>
</reference>
<gene>
    <name evidence="2" type="ORF">ABID27_001657</name>
</gene>
<comment type="caution">
    <text evidence="2">The sequence shown here is derived from an EMBL/GenBank/DDBJ whole genome shotgun (WGS) entry which is preliminary data.</text>
</comment>
<organism evidence="2 3">
    <name type="scientific">Streptococcus gallinaceus</name>
    <dbReference type="NCBI Taxonomy" id="165758"/>
    <lineage>
        <taxon>Bacteria</taxon>
        <taxon>Bacillati</taxon>
        <taxon>Bacillota</taxon>
        <taxon>Bacilli</taxon>
        <taxon>Lactobacillales</taxon>
        <taxon>Streptococcaceae</taxon>
        <taxon>Streptococcus</taxon>
    </lineage>
</organism>
<dbReference type="PIRSF" id="PIRSF011474">
    <property type="entry name" value="Glucitol_operon_activator"/>
    <property type="match status" value="1"/>
</dbReference>
<keyword evidence="3" id="KW-1185">Reference proteome</keyword>
<feature type="transmembrane region" description="Helical" evidence="1">
    <location>
        <begin position="6"/>
        <end position="23"/>
    </location>
</feature>